<evidence type="ECO:0000313" key="1">
    <source>
        <dbReference type="EMBL" id="EKC30967.1"/>
    </source>
</evidence>
<sequence>MDLLNAALALKCIFRTMSITRPKHGEVFKFVTDCLQKFVGSVKSIEGEAEGLAYYGLYRPHKFL</sequence>
<dbReference type="AlphaFoldDB" id="K1Q3C1"/>
<reference evidence="1" key="1">
    <citation type="journal article" date="2012" name="Nature">
        <title>The oyster genome reveals stress adaptation and complexity of shell formation.</title>
        <authorList>
            <person name="Zhang G."/>
            <person name="Fang X."/>
            <person name="Guo X."/>
            <person name="Li L."/>
            <person name="Luo R."/>
            <person name="Xu F."/>
            <person name="Yang P."/>
            <person name="Zhang L."/>
            <person name="Wang X."/>
            <person name="Qi H."/>
            <person name="Xiong Z."/>
            <person name="Que H."/>
            <person name="Xie Y."/>
            <person name="Holland P.W."/>
            <person name="Paps J."/>
            <person name="Zhu Y."/>
            <person name="Wu F."/>
            <person name="Chen Y."/>
            <person name="Wang J."/>
            <person name="Peng C."/>
            <person name="Meng J."/>
            <person name="Yang L."/>
            <person name="Liu J."/>
            <person name="Wen B."/>
            <person name="Zhang N."/>
            <person name="Huang Z."/>
            <person name="Zhu Q."/>
            <person name="Feng Y."/>
            <person name="Mount A."/>
            <person name="Hedgecock D."/>
            <person name="Xu Z."/>
            <person name="Liu Y."/>
            <person name="Domazet-Loso T."/>
            <person name="Du Y."/>
            <person name="Sun X."/>
            <person name="Zhang S."/>
            <person name="Liu B."/>
            <person name="Cheng P."/>
            <person name="Jiang X."/>
            <person name="Li J."/>
            <person name="Fan D."/>
            <person name="Wang W."/>
            <person name="Fu W."/>
            <person name="Wang T."/>
            <person name="Wang B."/>
            <person name="Zhang J."/>
            <person name="Peng Z."/>
            <person name="Li Y."/>
            <person name="Li N."/>
            <person name="Wang J."/>
            <person name="Chen M."/>
            <person name="He Y."/>
            <person name="Tan F."/>
            <person name="Song X."/>
            <person name="Zheng Q."/>
            <person name="Huang R."/>
            <person name="Yang H."/>
            <person name="Du X."/>
            <person name="Chen L."/>
            <person name="Yang M."/>
            <person name="Gaffney P.M."/>
            <person name="Wang S."/>
            <person name="Luo L."/>
            <person name="She Z."/>
            <person name="Ming Y."/>
            <person name="Huang W."/>
            <person name="Zhang S."/>
            <person name="Huang B."/>
            <person name="Zhang Y."/>
            <person name="Qu T."/>
            <person name="Ni P."/>
            <person name="Miao G."/>
            <person name="Wang J."/>
            <person name="Wang Q."/>
            <person name="Steinberg C.E."/>
            <person name="Wang H."/>
            <person name="Li N."/>
            <person name="Qian L."/>
            <person name="Zhang G."/>
            <person name="Li Y."/>
            <person name="Yang H."/>
            <person name="Liu X."/>
            <person name="Wang J."/>
            <person name="Yin Y."/>
            <person name="Wang J."/>
        </authorList>
    </citation>
    <scope>NUCLEOTIDE SEQUENCE [LARGE SCALE GENOMIC DNA]</scope>
    <source>
        <strain evidence="1">05x7-T-G4-1.051#20</strain>
    </source>
</reference>
<accession>K1Q3C1</accession>
<gene>
    <name evidence="1" type="ORF">CGI_10019768</name>
</gene>
<protein>
    <submittedName>
        <fullName evidence="1">Uncharacterized protein</fullName>
    </submittedName>
</protein>
<name>K1Q3C1_MAGGI</name>
<dbReference type="EMBL" id="JH818703">
    <property type="protein sequence ID" value="EKC30967.1"/>
    <property type="molecule type" value="Genomic_DNA"/>
</dbReference>
<organism evidence="1">
    <name type="scientific">Magallana gigas</name>
    <name type="common">Pacific oyster</name>
    <name type="synonym">Crassostrea gigas</name>
    <dbReference type="NCBI Taxonomy" id="29159"/>
    <lineage>
        <taxon>Eukaryota</taxon>
        <taxon>Metazoa</taxon>
        <taxon>Spiralia</taxon>
        <taxon>Lophotrochozoa</taxon>
        <taxon>Mollusca</taxon>
        <taxon>Bivalvia</taxon>
        <taxon>Autobranchia</taxon>
        <taxon>Pteriomorphia</taxon>
        <taxon>Ostreida</taxon>
        <taxon>Ostreoidea</taxon>
        <taxon>Ostreidae</taxon>
        <taxon>Magallana</taxon>
    </lineage>
</organism>
<dbReference type="HOGENOM" id="CLU_2869739_0_0_1"/>
<dbReference type="InParanoid" id="K1Q3C1"/>
<proteinExistence type="predicted"/>